<keyword evidence="2" id="KW-1185">Reference proteome</keyword>
<dbReference type="Proteomes" id="UP000016648">
    <property type="component" value="Unassembled WGS sequence"/>
</dbReference>
<protein>
    <submittedName>
        <fullName evidence="1">Uncharacterized protein</fullName>
    </submittedName>
</protein>
<gene>
    <name evidence="1" type="ORF">HMPREF9135_2402</name>
</gene>
<name>U2P4T6_9BACT</name>
<dbReference type="EMBL" id="AWEY01000027">
    <property type="protein sequence ID" value="ERK39176.1"/>
    <property type="molecule type" value="Genomic_DNA"/>
</dbReference>
<evidence type="ECO:0000313" key="1">
    <source>
        <dbReference type="EMBL" id="ERK39176.1"/>
    </source>
</evidence>
<proteinExistence type="predicted"/>
<evidence type="ECO:0000313" key="2">
    <source>
        <dbReference type="Proteomes" id="UP000016648"/>
    </source>
</evidence>
<reference evidence="1 2" key="1">
    <citation type="submission" date="2013-08" db="EMBL/GenBank/DDBJ databases">
        <authorList>
            <person name="Durkin A.S."/>
            <person name="Haft D.R."/>
            <person name="McCorrison J."/>
            <person name="Torralba M."/>
            <person name="Gillis M."/>
            <person name="Haft D.H."/>
            <person name="Methe B."/>
            <person name="Sutton G."/>
            <person name="Nelson K.E."/>
        </authorList>
    </citation>
    <scope>NUCLEOTIDE SEQUENCE [LARGE SCALE GENOMIC DNA]</scope>
    <source>
        <strain evidence="1 2">F0067</strain>
    </source>
</reference>
<comment type="caution">
    <text evidence="1">The sequence shown here is derived from an EMBL/GenBank/DDBJ whole genome shotgun (WGS) entry which is preliminary data.</text>
</comment>
<sequence length="284" mass="31222">MTGFALQVTFKAKGTGPDGLAQSLYMFVSTTTEKGYWKTSQLVIVGNGETKDIKMTWTPKDVGTYTIWICADREGQQVVGELTDINVRKGCGSTNTGLLKFDTLMGVSVNNTLKKHSVDEDGRLITLVGTKDFYGSFTVKINRGLSSMVSTALYKYNTETKKYIFHKSGESGWLAAEAGAQYNGHISFPGLAEGTYLFVVGLGLSKVEQPLENTNKLYWYNDAYCFTISEATAIDTPRANRGDTVSIHTLRGTKVATVKRSEVDRFLQSLPHGIYVVDGKKVAR</sequence>
<organism evidence="1 2">
    <name type="scientific">Segatella baroniae F0067</name>
    <dbReference type="NCBI Taxonomy" id="1115809"/>
    <lineage>
        <taxon>Bacteria</taxon>
        <taxon>Pseudomonadati</taxon>
        <taxon>Bacteroidota</taxon>
        <taxon>Bacteroidia</taxon>
        <taxon>Bacteroidales</taxon>
        <taxon>Prevotellaceae</taxon>
        <taxon>Segatella</taxon>
    </lineage>
</organism>
<dbReference type="AlphaFoldDB" id="U2P4T6"/>
<dbReference type="PATRIC" id="fig|1115809.3.peg.1502"/>
<accession>U2P4T6</accession>